<dbReference type="EMBL" id="CAJNOO010001582">
    <property type="protein sequence ID" value="CAF1173543.1"/>
    <property type="molecule type" value="Genomic_DNA"/>
</dbReference>
<protein>
    <submittedName>
        <fullName evidence="1">Uncharacterized protein</fullName>
    </submittedName>
</protein>
<evidence type="ECO:0000313" key="2">
    <source>
        <dbReference type="Proteomes" id="UP000663882"/>
    </source>
</evidence>
<sequence>MLFLPDFDPIRGTAIFRTLHCWPNRIIPYDISAITDANDRITITKAMNQLIFDVGTPIEDDGFEDDMLFLPDFDPICGTAIFRTLRRWPNRIIPYDISAITDANDRITITKAMNQLIFDVGTPIEDQTA</sequence>
<dbReference type="Proteomes" id="UP000663882">
    <property type="component" value="Unassembled WGS sequence"/>
</dbReference>
<comment type="caution">
    <text evidence="1">The sequence shown here is derived from an EMBL/GenBank/DDBJ whole genome shotgun (WGS) entry which is preliminary data.</text>
</comment>
<dbReference type="OrthoDB" id="291007at2759"/>
<dbReference type="AlphaFoldDB" id="A0A814UCW6"/>
<proteinExistence type="predicted"/>
<gene>
    <name evidence="1" type="ORF">RFH988_LOCUS23110</name>
</gene>
<evidence type="ECO:0000313" key="1">
    <source>
        <dbReference type="EMBL" id="CAF1173543.1"/>
    </source>
</evidence>
<organism evidence="1 2">
    <name type="scientific">Rotaria sordida</name>
    <dbReference type="NCBI Taxonomy" id="392033"/>
    <lineage>
        <taxon>Eukaryota</taxon>
        <taxon>Metazoa</taxon>
        <taxon>Spiralia</taxon>
        <taxon>Gnathifera</taxon>
        <taxon>Rotifera</taxon>
        <taxon>Eurotatoria</taxon>
        <taxon>Bdelloidea</taxon>
        <taxon>Philodinida</taxon>
        <taxon>Philodinidae</taxon>
        <taxon>Rotaria</taxon>
    </lineage>
</organism>
<accession>A0A814UCW6</accession>
<reference evidence="1" key="1">
    <citation type="submission" date="2021-02" db="EMBL/GenBank/DDBJ databases">
        <authorList>
            <person name="Nowell W R."/>
        </authorList>
    </citation>
    <scope>NUCLEOTIDE SEQUENCE</scope>
</reference>
<name>A0A814UCW6_9BILA</name>